<dbReference type="Pfam" id="PF00565">
    <property type="entry name" value="SNase"/>
    <property type="match status" value="1"/>
</dbReference>
<dbReference type="InterPro" id="IPR035437">
    <property type="entry name" value="SNase_OB-fold_sf"/>
</dbReference>
<reference evidence="2" key="1">
    <citation type="submission" date="2023-05" db="EMBL/GenBank/DDBJ databases">
        <title>Complete genome sequence of Agrobacterium larrymoorei CFBP5477.</title>
        <authorList>
            <person name="Yen H.-C."/>
            <person name="Chou L."/>
            <person name="Lin Y.-C."/>
            <person name="Lai E.-M."/>
            <person name="Kuo C.-H."/>
        </authorList>
    </citation>
    <scope>NUCLEOTIDE SEQUENCE</scope>
    <source>
        <strain evidence="2">CFBP5477</strain>
    </source>
</reference>
<dbReference type="RefSeq" id="WP_170980196.1">
    <property type="nucleotide sequence ID" value="NZ_CP124733.1"/>
</dbReference>
<evidence type="ECO:0000313" key="2">
    <source>
        <dbReference type="EMBL" id="WHA42325.1"/>
    </source>
</evidence>
<sequence>MRPKSGRKFRYLKDGIILLLLMFLGTLITAKLDGLNEETFSGTFRAVDGDTLASDRMRYRLLGIDAPELRQTCRGSEGEWACGQAARAFLSDTLKRGMVKCVSNKKDKYARYLSRCTVDGEDVAGLVVAAGLAVTTEYFLYAEELDRAREQKIGLWSGAFEQPRDWRREHKAAEMDVPLAGLLTVLRHILGW</sequence>
<dbReference type="Proteomes" id="UP000298664">
    <property type="component" value="Chromosome Circular"/>
</dbReference>
<dbReference type="AlphaFoldDB" id="A0AAF0KEG7"/>
<dbReference type="Gene3D" id="2.40.50.90">
    <property type="match status" value="1"/>
</dbReference>
<dbReference type="PROSITE" id="PS50830">
    <property type="entry name" value="TNASE_3"/>
    <property type="match status" value="1"/>
</dbReference>
<proteinExistence type="predicted"/>
<gene>
    <name evidence="2" type="ORF">CFBP5477_006805</name>
</gene>
<dbReference type="PANTHER" id="PTHR12302:SF26">
    <property type="entry name" value="BLR1266 PROTEIN"/>
    <property type="match status" value="1"/>
</dbReference>
<feature type="domain" description="TNase-like" evidence="1">
    <location>
        <begin position="37"/>
        <end position="158"/>
    </location>
</feature>
<organism evidence="2 3">
    <name type="scientific">Agrobacterium larrymoorei</name>
    <dbReference type="NCBI Taxonomy" id="160699"/>
    <lineage>
        <taxon>Bacteria</taxon>
        <taxon>Pseudomonadati</taxon>
        <taxon>Pseudomonadota</taxon>
        <taxon>Alphaproteobacteria</taxon>
        <taxon>Hyphomicrobiales</taxon>
        <taxon>Rhizobiaceae</taxon>
        <taxon>Rhizobium/Agrobacterium group</taxon>
        <taxon>Agrobacterium</taxon>
    </lineage>
</organism>
<dbReference type="SUPFAM" id="SSF50199">
    <property type="entry name" value="Staphylococcal nuclease"/>
    <property type="match status" value="1"/>
</dbReference>
<dbReference type="SMART" id="SM00318">
    <property type="entry name" value="SNc"/>
    <property type="match status" value="1"/>
</dbReference>
<protein>
    <submittedName>
        <fullName evidence="2">Thermonuclease family protein</fullName>
    </submittedName>
</protein>
<accession>A0AAF0KEG7</accession>
<dbReference type="EMBL" id="CP124733">
    <property type="protein sequence ID" value="WHA42325.1"/>
    <property type="molecule type" value="Genomic_DNA"/>
</dbReference>
<evidence type="ECO:0000259" key="1">
    <source>
        <dbReference type="PROSITE" id="PS50830"/>
    </source>
</evidence>
<evidence type="ECO:0000313" key="3">
    <source>
        <dbReference type="Proteomes" id="UP000298664"/>
    </source>
</evidence>
<dbReference type="InterPro" id="IPR016071">
    <property type="entry name" value="Staphylococal_nuclease_OB-fold"/>
</dbReference>
<name>A0AAF0KEG7_9HYPH</name>
<dbReference type="PANTHER" id="PTHR12302">
    <property type="entry name" value="EBNA2 BINDING PROTEIN P100"/>
    <property type="match status" value="1"/>
</dbReference>